<sequence length="1844" mass="206426">MRLSHLFQVVLLFVIVISCKDKSDKEIAAENASEFKKYQEYIADVSSGTISVYDEVYVVLQTPVQGWDDNQKLPSDILKVSPAVKGNVIAVNNRTIAFQPQEPFEEDTAYTFSLNLEDVVKDLDEDLEEEFVFTIKTLKQQFNVITDNLQSYNKDWQYVDGVISTSDKMKAEVAQHLIKATQKGKNININFSTVKGMARQFNFRIDSIQRYEDNSEVLVEWSGEAFNIDTKGENTLFIPGKNNFTVLNVAVSNLENQYVEINFSDPLKKNQNFDGLVTIANAKDLKFTVNGNVLKVYPKEELKGTLAVMVFQGIQSTYDYRLKNTYTENVSFQQPKPEIRLVQSGVILPTSDNLKFNFEAINLKAVEVQVVKVFKDNVLQFLQNNNLEGSRNLKSVARPIASKLINLSENASLNLSKWNTFAIDLKTLIDPDPGAIYRIELSFAKSYSLYKCPGQTVDDTPVSELVENYDQAIAETSYWDNADYYYNDYYDYDYDWRERNNPCDHSFYRNKKVAANVLASNIGVTVKKGINNAYMVAVNDIISTNPIPNAKVTFYNYQQQEIGTATTDAEGITGFDATDPAYFAIASVGKQQTYVKLDDGNSLSVSKFDVSGVRLQKGIKGFIYGERGVWRPGDTLFLSFMLNDKANKLPKGHPVKFELRDPYGKPVYQETKINGLNNLYTFTVSTEDDAPTGNWQAKVNVGGASFTKSLKIETIKPNRLKIKTSFDQDILGNNKTNRGMLEVTWLHGAVARNLKADINARFTPTRTTFDQFPGYTFDDPSRTFRTEEQQVFDGQLSAEGKATFILSPKLSNAAAGMINTALITKVYENGGDFSTDVITKTYSPYDTYIGLNAPKGDKARGMLLTDTKHKFEVVSVDENGNPKATKNLKVYIYKVNWRWWWDTSADNLSQYNRSSYRDNVYNTTVSTGPDGKASFDFELKYPEWGRYLVRVEDPNGGHATGKTIYIDWPGWAGKSRKNDPSAATMLLFSTDKKEYTVGEQALITFPSSKEGRALVTVENGTEVLHSQWVMTQDKETKFNLDIKELYTPNVYIHITLLQPHASTRNDLPIRLYGVMPIAVENPKTRVQPKITMPDVLKPEESVTIKVGEAAGNAMTYSLAIVDEGLLDLTRFGTPNPWDTFYAREALGVKTWDVYDDVIGAYGGSINQIFAIGGDAEAGGSKAKKANRFKPMVVFKGPFELKKGEVRTHKIDIPKYVGAVRTMVVASNADQAAYGSAEKSTPVRKPLMVLSSVPRKITPGEKVTVPVTVFAMENKVKNVNVTLRPNKGFTIKGEASQTITFDQPDEKMLYFEIEILDGVTTTEIEVVASGNGEKASYTVPINSVNPNPITTEVSSIILEPNSEQQIDFEAFGVKGSNNLTIEFSSLPPMNFESRLDYLIRYPHGCVEQTTSAAFPQLFLDDLFSLSSERNQKIQYNIERAIAGLKRFIQPSGGMSYWPGYSTSSDWGTTYAGHFLIAANKEGYVLPIGFKSAWISYQQQMAKRWRSGGNDLAQAYRLYTLALADAPDLSSMNRLRETADLSNEAKLRLAAAYAVAGQKSAAKQLLDASVLNFTPRANYYYTYGSTTRNKAMALETLIILDEKAKAQQLAKDIANDLSSKNWYSTQTTAYALIAMAKFADYIGGKGVDVRYTLNSKNKTAKTPKTFATSGDLSIQQSNNLMLKNNGDNTIFVQLAQAGILPVGEEKVLQRNLRAIVDFKSRDGKIIDVSQLRQGTDFVAEVTITNTSTNKINDIALSEIFPSGWEVVNTRFTDFGSFKANQVTHTDIRDDRVFFYFDLKAKESKTVTLLLNASYLGRYYLPGVQCEAMYDNEYIVRTKGSWVEVVK</sequence>
<comment type="similarity">
    <text evidence="1">Belongs to the protease inhibitor I39 (alpha-2-macroglobulin) family. Bacterial alpha-2-macroglobulin subfamily.</text>
</comment>
<keyword evidence="2" id="KW-0732">Signal</keyword>
<gene>
    <name evidence="5" type="ORF">EV197_0293</name>
</gene>
<dbReference type="GO" id="GO:0004866">
    <property type="term" value="F:endopeptidase inhibitor activity"/>
    <property type="evidence" value="ECO:0007669"/>
    <property type="project" value="InterPro"/>
</dbReference>
<evidence type="ECO:0000259" key="4">
    <source>
        <dbReference type="SMART" id="SM01360"/>
    </source>
</evidence>
<name>A0A4V2F7A0_9FLAO</name>
<feature type="domain" description="Alpha-2-macroglobulin" evidence="4">
    <location>
        <begin position="1192"/>
        <end position="1282"/>
    </location>
</feature>
<organism evidence="5 6">
    <name type="scientific">Aquimarina brevivitae</name>
    <dbReference type="NCBI Taxonomy" id="323412"/>
    <lineage>
        <taxon>Bacteria</taxon>
        <taxon>Pseudomonadati</taxon>
        <taxon>Bacteroidota</taxon>
        <taxon>Flavobacteriia</taxon>
        <taxon>Flavobacteriales</taxon>
        <taxon>Flavobacteriaceae</taxon>
        <taxon>Aquimarina</taxon>
    </lineage>
</organism>
<dbReference type="Proteomes" id="UP000292262">
    <property type="component" value="Unassembled WGS sequence"/>
</dbReference>
<keyword evidence="6" id="KW-1185">Reference proteome</keyword>
<dbReference type="InterPro" id="IPR051802">
    <property type="entry name" value="YfhM-like"/>
</dbReference>
<dbReference type="InterPro" id="IPR001599">
    <property type="entry name" value="Macroglobln_a2"/>
</dbReference>
<dbReference type="InterPro" id="IPR021868">
    <property type="entry name" value="Alpha_2_Macroglob_MG3"/>
</dbReference>
<dbReference type="EMBL" id="SGXE01000001">
    <property type="protein sequence ID" value="RZS99089.1"/>
    <property type="molecule type" value="Genomic_DNA"/>
</dbReference>
<dbReference type="InterPro" id="IPR008930">
    <property type="entry name" value="Terpenoid_cyclase/PrenylTrfase"/>
</dbReference>
<dbReference type="SMART" id="SM01419">
    <property type="entry name" value="Thiol-ester_cl"/>
    <property type="match status" value="1"/>
</dbReference>
<evidence type="ECO:0000259" key="3">
    <source>
        <dbReference type="SMART" id="SM01359"/>
    </source>
</evidence>
<dbReference type="Pfam" id="PF01835">
    <property type="entry name" value="MG2"/>
    <property type="match status" value="1"/>
</dbReference>
<dbReference type="Gene3D" id="2.60.40.1930">
    <property type="match status" value="1"/>
</dbReference>
<evidence type="ECO:0000313" key="5">
    <source>
        <dbReference type="EMBL" id="RZS99089.1"/>
    </source>
</evidence>
<dbReference type="Gene3D" id="1.50.10.20">
    <property type="match status" value="1"/>
</dbReference>
<dbReference type="InterPro" id="IPR047565">
    <property type="entry name" value="Alpha-macroglob_thiol-ester_cl"/>
</dbReference>
<dbReference type="RefSeq" id="WP_130284951.1">
    <property type="nucleotide sequence ID" value="NZ_SGXE01000001.1"/>
</dbReference>
<dbReference type="InterPro" id="IPR002890">
    <property type="entry name" value="MG2"/>
</dbReference>
<dbReference type="Pfam" id="PF07703">
    <property type="entry name" value="A2M_BRD"/>
    <property type="match status" value="1"/>
</dbReference>
<evidence type="ECO:0000256" key="1">
    <source>
        <dbReference type="ARBA" id="ARBA00010556"/>
    </source>
</evidence>
<dbReference type="InterPro" id="IPR041246">
    <property type="entry name" value="Bact_MG10"/>
</dbReference>
<dbReference type="Pfam" id="PF17972">
    <property type="entry name" value="bMG5"/>
    <property type="match status" value="1"/>
</dbReference>
<dbReference type="SMART" id="SM01359">
    <property type="entry name" value="A2M_N_2"/>
    <property type="match status" value="1"/>
</dbReference>
<dbReference type="Pfam" id="PF17962">
    <property type="entry name" value="bMG6"/>
    <property type="match status" value="1"/>
</dbReference>
<dbReference type="Pfam" id="PF00207">
    <property type="entry name" value="A2M"/>
    <property type="match status" value="1"/>
</dbReference>
<dbReference type="Pfam" id="PF17973">
    <property type="entry name" value="bMG10"/>
    <property type="match status" value="1"/>
</dbReference>
<comment type="caution">
    <text evidence="5">The sequence shown here is derived from an EMBL/GenBank/DDBJ whole genome shotgun (WGS) entry which is preliminary data.</text>
</comment>
<dbReference type="Gene3D" id="2.60.40.10">
    <property type="entry name" value="Immunoglobulins"/>
    <property type="match status" value="1"/>
</dbReference>
<dbReference type="PROSITE" id="PS51257">
    <property type="entry name" value="PROKAR_LIPOPROTEIN"/>
    <property type="match status" value="1"/>
</dbReference>
<evidence type="ECO:0000256" key="2">
    <source>
        <dbReference type="ARBA" id="ARBA00022729"/>
    </source>
</evidence>
<dbReference type="SUPFAM" id="SSF48239">
    <property type="entry name" value="Terpenoid cyclases/Protein prenyltransferases"/>
    <property type="match status" value="1"/>
</dbReference>
<dbReference type="CDD" id="cd02891">
    <property type="entry name" value="A2M_like"/>
    <property type="match status" value="1"/>
</dbReference>
<dbReference type="OrthoDB" id="9767116at2"/>
<dbReference type="SMART" id="SM01360">
    <property type="entry name" value="A2M"/>
    <property type="match status" value="1"/>
</dbReference>
<proteinExistence type="inferred from homology"/>
<dbReference type="InterPro" id="IPR013783">
    <property type="entry name" value="Ig-like_fold"/>
</dbReference>
<reference evidence="5 6" key="1">
    <citation type="submission" date="2019-02" db="EMBL/GenBank/DDBJ databases">
        <title>Genomic Encyclopedia of Type Strains, Phase IV (KMG-IV): sequencing the most valuable type-strain genomes for metagenomic binning, comparative biology and taxonomic classification.</title>
        <authorList>
            <person name="Goeker M."/>
        </authorList>
    </citation>
    <scope>NUCLEOTIDE SEQUENCE [LARGE SCALE GENOMIC DNA]</scope>
    <source>
        <strain evidence="5 6">DSM 17196</strain>
    </source>
</reference>
<evidence type="ECO:0008006" key="7">
    <source>
        <dbReference type="Google" id="ProtNLM"/>
    </source>
</evidence>
<dbReference type="InterPro" id="IPR011625">
    <property type="entry name" value="A2M_N_BRD"/>
</dbReference>
<protein>
    <recommendedName>
        <fullName evidence="7">Alpha-2-macroglobulin family protein</fullName>
    </recommendedName>
</protein>
<feature type="domain" description="Alpha-2-macroglobulin bait region" evidence="3">
    <location>
        <begin position="986"/>
        <end position="1128"/>
    </location>
</feature>
<dbReference type="InterPro" id="IPR041203">
    <property type="entry name" value="Bact_A2M_MG5"/>
</dbReference>
<dbReference type="InterPro" id="IPR041462">
    <property type="entry name" value="Bact_A2M_MG6"/>
</dbReference>
<dbReference type="Pfam" id="PF11974">
    <property type="entry name" value="bMG3"/>
    <property type="match status" value="1"/>
</dbReference>
<accession>A0A4V2F7A0</accession>
<dbReference type="PANTHER" id="PTHR40094">
    <property type="entry name" value="ALPHA-2-MACROGLOBULIN HOMOLOG"/>
    <property type="match status" value="1"/>
</dbReference>
<dbReference type="PANTHER" id="PTHR40094:SF1">
    <property type="entry name" value="UBIQUITIN DOMAIN-CONTAINING PROTEIN"/>
    <property type="match status" value="1"/>
</dbReference>
<evidence type="ECO:0000313" key="6">
    <source>
        <dbReference type="Proteomes" id="UP000292262"/>
    </source>
</evidence>